<organism evidence="2 3">
    <name type="scientific">Maledivibacter halophilus</name>
    <dbReference type="NCBI Taxonomy" id="36842"/>
    <lineage>
        <taxon>Bacteria</taxon>
        <taxon>Bacillati</taxon>
        <taxon>Bacillota</taxon>
        <taxon>Clostridia</taxon>
        <taxon>Peptostreptococcales</taxon>
        <taxon>Caminicellaceae</taxon>
        <taxon>Maledivibacter</taxon>
    </lineage>
</organism>
<keyword evidence="3" id="KW-1185">Reference proteome</keyword>
<dbReference type="GO" id="GO:0016020">
    <property type="term" value="C:membrane"/>
    <property type="evidence" value="ECO:0007669"/>
    <property type="project" value="InterPro"/>
</dbReference>
<dbReference type="EMBL" id="FUZT01000012">
    <property type="protein sequence ID" value="SKC84900.1"/>
    <property type="molecule type" value="Genomic_DNA"/>
</dbReference>
<feature type="transmembrane region" description="Helical" evidence="1">
    <location>
        <begin position="6"/>
        <end position="21"/>
    </location>
</feature>
<dbReference type="STRING" id="36842.SAMN02194393_04287"/>
<sequence>MLFRLILLFTITPVIELLLLLKLSKITSIITTISIVLFTGIIGAYLAKSQGRLILTRLRIELNEGRMPGNELLNGLCVLVGGALLLTPGIITDLLGFVLVIPGTREIFKGIIKKFLSKKLEDGSINIHYRRW</sequence>
<feature type="transmembrane region" description="Helical" evidence="1">
    <location>
        <begin position="72"/>
        <end position="101"/>
    </location>
</feature>
<dbReference type="Pfam" id="PF04186">
    <property type="entry name" value="FxsA"/>
    <property type="match status" value="1"/>
</dbReference>
<dbReference type="PANTHER" id="PTHR35335">
    <property type="entry name" value="UPF0716 PROTEIN FXSA"/>
    <property type="match status" value="1"/>
</dbReference>
<evidence type="ECO:0000256" key="1">
    <source>
        <dbReference type="SAM" id="Phobius"/>
    </source>
</evidence>
<dbReference type="PANTHER" id="PTHR35335:SF1">
    <property type="entry name" value="UPF0716 PROTEIN FXSA"/>
    <property type="match status" value="1"/>
</dbReference>
<keyword evidence="1" id="KW-0812">Transmembrane</keyword>
<gene>
    <name evidence="2" type="ORF">SAMN02194393_04287</name>
</gene>
<dbReference type="RefSeq" id="WP_079494490.1">
    <property type="nucleotide sequence ID" value="NZ_FUZT01000012.1"/>
</dbReference>
<dbReference type="AlphaFoldDB" id="A0A1T5M9I5"/>
<dbReference type="NCBIfam" id="NF008528">
    <property type="entry name" value="PRK11463.1-2"/>
    <property type="match status" value="1"/>
</dbReference>
<name>A0A1T5M9I5_9FIRM</name>
<proteinExistence type="predicted"/>
<evidence type="ECO:0000313" key="3">
    <source>
        <dbReference type="Proteomes" id="UP000190285"/>
    </source>
</evidence>
<protein>
    <submittedName>
        <fullName evidence="2">UPF0716 protein FxsA</fullName>
    </submittedName>
</protein>
<dbReference type="OrthoDB" id="9792788at2"/>
<keyword evidence="1" id="KW-1133">Transmembrane helix</keyword>
<dbReference type="Proteomes" id="UP000190285">
    <property type="component" value="Unassembled WGS sequence"/>
</dbReference>
<evidence type="ECO:0000313" key="2">
    <source>
        <dbReference type="EMBL" id="SKC84900.1"/>
    </source>
</evidence>
<accession>A0A1T5M9I5</accession>
<reference evidence="2 3" key="1">
    <citation type="submission" date="2017-02" db="EMBL/GenBank/DDBJ databases">
        <authorList>
            <person name="Peterson S.W."/>
        </authorList>
    </citation>
    <scope>NUCLEOTIDE SEQUENCE [LARGE SCALE GENOMIC DNA]</scope>
    <source>
        <strain evidence="2 3">M1</strain>
    </source>
</reference>
<keyword evidence="1" id="KW-0472">Membrane</keyword>
<feature type="transmembrane region" description="Helical" evidence="1">
    <location>
        <begin position="28"/>
        <end position="47"/>
    </location>
</feature>
<dbReference type="InterPro" id="IPR007313">
    <property type="entry name" value="FxsA"/>
</dbReference>